<dbReference type="InterPro" id="IPR008965">
    <property type="entry name" value="CBM2/CBM3_carb-bd_dom_sf"/>
</dbReference>
<dbReference type="PANTHER" id="PTHR33239">
    <property type="entry name" value="CELLULOSE-BINDING DOMAIN-CONTAINING PROTEIN-RELATED"/>
    <property type="match status" value="1"/>
</dbReference>
<feature type="domain" description="Carbohydrate binding" evidence="1">
    <location>
        <begin position="6"/>
        <end position="86"/>
    </location>
</feature>
<dbReference type="InterPro" id="IPR019028">
    <property type="entry name" value="CBM_49"/>
</dbReference>
<sequence>MANVSVEFLHSITDIWSIGRMTNYRHKVIIKNTSQKPLKNLKLKITNLSGSLWGLSPTKEKNTYKLPQWLKVLSPNSECSFVYIQGGPQAKVSVLSYH</sequence>
<dbReference type="InterPro" id="IPR052879">
    <property type="entry name" value="Dd_Spore_Germination_Stalk"/>
</dbReference>
<comment type="caution">
    <text evidence="2">The sequence shown here is derived from an EMBL/GenBank/DDBJ whole genome shotgun (WGS) entry which is preliminary data.</text>
</comment>
<dbReference type="EMBL" id="CAUOFW020007279">
    <property type="protein sequence ID" value="CAK9178248.1"/>
    <property type="molecule type" value="Genomic_DNA"/>
</dbReference>
<dbReference type="Pfam" id="PF09478">
    <property type="entry name" value="CBM49"/>
    <property type="match status" value="1"/>
</dbReference>
<dbReference type="SUPFAM" id="SSF49384">
    <property type="entry name" value="Carbohydrate-binding domain"/>
    <property type="match status" value="1"/>
</dbReference>
<gene>
    <name evidence="2" type="ORF">ILEXP_LOCUS48181</name>
</gene>
<proteinExistence type="predicted"/>
<dbReference type="AlphaFoldDB" id="A0ABC8UDB4"/>
<keyword evidence="3" id="KW-1185">Reference proteome</keyword>
<accession>A0ABC8UDB4</accession>
<organism evidence="2 3">
    <name type="scientific">Ilex paraguariensis</name>
    <name type="common">yerba mate</name>
    <dbReference type="NCBI Taxonomy" id="185542"/>
    <lineage>
        <taxon>Eukaryota</taxon>
        <taxon>Viridiplantae</taxon>
        <taxon>Streptophyta</taxon>
        <taxon>Embryophyta</taxon>
        <taxon>Tracheophyta</taxon>
        <taxon>Spermatophyta</taxon>
        <taxon>Magnoliopsida</taxon>
        <taxon>eudicotyledons</taxon>
        <taxon>Gunneridae</taxon>
        <taxon>Pentapetalae</taxon>
        <taxon>asterids</taxon>
        <taxon>campanulids</taxon>
        <taxon>Aquifoliales</taxon>
        <taxon>Aquifoliaceae</taxon>
        <taxon>Ilex</taxon>
    </lineage>
</organism>
<reference evidence="2 3" key="1">
    <citation type="submission" date="2024-02" db="EMBL/GenBank/DDBJ databases">
        <authorList>
            <person name="Vignale AGUSTIN F."/>
            <person name="Sosa J E."/>
            <person name="Modenutti C."/>
        </authorList>
    </citation>
    <scope>NUCLEOTIDE SEQUENCE [LARGE SCALE GENOMIC DNA]</scope>
</reference>
<name>A0ABC8UDB4_9AQUA</name>
<protein>
    <recommendedName>
        <fullName evidence="1">Carbohydrate binding domain-containing protein</fullName>
    </recommendedName>
</protein>
<dbReference type="Proteomes" id="UP001642360">
    <property type="component" value="Unassembled WGS sequence"/>
</dbReference>
<evidence type="ECO:0000313" key="3">
    <source>
        <dbReference type="Proteomes" id="UP001642360"/>
    </source>
</evidence>
<evidence type="ECO:0000313" key="2">
    <source>
        <dbReference type="EMBL" id="CAK9178248.1"/>
    </source>
</evidence>
<evidence type="ECO:0000259" key="1">
    <source>
        <dbReference type="SMART" id="SM01063"/>
    </source>
</evidence>
<dbReference type="SMART" id="SM01063">
    <property type="entry name" value="CBM49"/>
    <property type="match status" value="1"/>
</dbReference>